<dbReference type="SUPFAM" id="SSF54518">
    <property type="entry name" value="Tubby C-terminal domain-like"/>
    <property type="match status" value="1"/>
</dbReference>
<proteinExistence type="inferred from homology"/>
<dbReference type="Pfam" id="PF04525">
    <property type="entry name" value="LOR"/>
    <property type="match status" value="1"/>
</dbReference>
<dbReference type="EMBL" id="BAABAT010000013">
    <property type="protein sequence ID" value="GAA4252403.1"/>
    <property type="molecule type" value="Genomic_DNA"/>
</dbReference>
<dbReference type="InterPro" id="IPR007612">
    <property type="entry name" value="LOR"/>
</dbReference>
<evidence type="ECO:0000313" key="3">
    <source>
        <dbReference type="Proteomes" id="UP001500620"/>
    </source>
</evidence>
<dbReference type="Gene3D" id="2.40.160.200">
    <property type="entry name" value="LURP1-related"/>
    <property type="match status" value="1"/>
</dbReference>
<evidence type="ECO:0000313" key="2">
    <source>
        <dbReference type="EMBL" id="GAA4252403.1"/>
    </source>
</evidence>
<organism evidence="2 3">
    <name type="scientific">Dactylosporangium darangshiense</name>
    <dbReference type="NCBI Taxonomy" id="579108"/>
    <lineage>
        <taxon>Bacteria</taxon>
        <taxon>Bacillati</taxon>
        <taxon>Actinomycetota</taxon>
        <taxon>Actinomycetes</taxon>
        <taxon>Micromonosporales</taxon>
        <taxon>Micromonosporaceae</taxon>
        <taxon>Dactylosporangium</taxon>
    </lineage>
</organism>
<dbReference type="Proteomes" id="UP001500620">
    <property type="component" value="Unassembled WGS sequence"/>
</dbReference>
<keyword evidence="3" id="KW-1185">Reference proteome</keyword>
<sequence>MYVIKERFFDLGDDFDVVDDHGRKVLHVDGKVLSLRDRLVIEDPSGHEVASVWRKLVSLRPTYRIEIGGEEAAEVTKKLFTPFRDKFTIDVPGPDDLEMSGNLFDHEFTVERGGREVAAVSKRWLSIRDSYAVNIAEGENHLLILCAVLALELALQREKGDRD</sequence>
<dbReference type="InterPro" id="IPR038595">
    <property type="entry name" value="LOR_sf"/>
</dbReference>
<gene>
    <name evidence="2" type="ORF">GCM10022255_048940</name>
</gene>
<comment type="caution">
    <text evidence="2">The sequence shown here is derived from an EMBL/GenBank/DDBJ whole genome shotgun (WGS) entry which is preliminary data.</text>
</comment>
<name>A0ABP8DC24_9ACTN</name>
<dbReference type="InterPro" id="IPR025659">
    <property type="entry name" value="Tubby-like_C"/>
</dbReference>
<dbReference type="RefSeq" id="WP_345129468.1">
    <property type="nucleotide sequence ID" value="NZ_BAABAT010000013.1"/>
</dbReference>
<comment type="similarity">
    <text evidence="1">Belongs to the LOR family.</text>
</comment>
<evidence type="ECO:0000256" key="1">
    <source>
        <dbReference type="ARBA" id="ARBA00005437"/>
    </source>
</evidence>
<protein>
    <submittedName>
        <fullName evidence="2">LURP-one-related/scramblase family protein</fullName>
    </submittedName>
</protein>
<accession>A0ABP8DC24</accession>
<reference evidence="3" key="1">
    <citation type="journal article" date="2019" name="Int. J. Syst. Evol. Microbiol.">
        <title>The Global Catalogue of Microorganisms (GCM) 10K type strain sequencing project: providing services to taxonomists for standard genome sequencing and annotation.</title>
        <authorList>
            <consortium name="The Broad Institute Genomics Platform"/>
            <consortium name="The Broad Institute Genome Sequencing Center for Infectious Disease"/>
            <person name="Wu L."/>
            <person name="Ma J."/>
        </authorList>
    </citation>
    <scope>NUCLEOTIDE SEQUENCE [LARGE SCALE GENOMIC DNA]</scope>
    <source>
        <strain evidence="3">JCM 17441</strain>
    </source>
</reference>